<evidence type="ECO:0000256" key="2">
    <source>
        <dbReference type="ARBA" id="ARBA00012180"/>
    </source>
</evidence>
<dbReference type="AlphaFoldDB" id="A0A8K1G311"/>
<dbReference type="GO" id="GO:0004190">
    <property type="term" value="F:aspartic-type endopeptidase activity"/>
    <property type="evidence" value="ECO:0007669"/>
    <property type="project" value="UniProtKB-KW"/>
</dbReference>
<accession>A0A8K1G311</accession>
<feature type="compositionally biased region" description="Polar residues" evidence="6">
    <location>
        <begin position="15"/>
        <end position="28"/>
    </location>
</feature>
<keyword evidence="10" id="KW-1185">Reference proteome</keyword>
<evidence type="ECO:0000256" key="1">
    <source>
        <dbReference type="ARBA" id="ARBA00010879"/>
    </source>
</evidence>
<dbReference type="GO" id="GO:0006508">
    <property type="term" value="P:proteolysis"/>
    <property type="evidence" value="ECO:0007669"/>
    <property type="project" value="UniProtKB-KW"/>
</dbReference>
<evidence type="ECO:0000256" key="6">
    <source>
        <dbReference type="SAM" id="MobiDB-lite"/>
    </source>
</evidence>
<dbReference type="PANTHER" id="PTHR19422:SF123">
    <property type="entry name" value="RT1 CLASS I, LOCUS CE15"/>
    <property type="match status" value="1"/>
</dbReference>
<dbReference type="InterPro" id="IPR043502">
    <property type="entry name" value="DNA/RNA_pol_sf"/>
</dbReference>
<organism evidence="9 10">
    <name type="scientific">Zosterops borbonicus</name>
    <dbReference type="NCBI Taxonomy" id="364589"/>
    <lineage>
        <taxon>Eukaryota</taxon>
        <taxon>Metazoa</taxon>
        <taxon>Chordata</taxon>
        <taxon>Craniata</taxon>
        <taxon>Vertebrata</taxon>
        <taxon>Euteleostomi</taxon>
        <taxon>Archelosauria</taxon>
        <taxon>Archosauria</taxon>
        <taxon>Dinosauria</taxon>
        <taxon>Saurischia</taxon>
        <taxon>Theropoda</taxon>
        <taxon>Coelurosauria</taxon>
        <taxon>Aves</taxon>
        <taxon>Neognathae</taxon>
        <taxon>Neoaves</taxon>
        <taxon>Telluraves</taxon>
        <taxon>Australaves</taxon>
        <taxon>Passeriformes</taxon>
        <taxon>Sylvioidea</taxon>
        <taxon>Zosteropidae</taxon>
        <taxon>Zosterops</taxon>
    </lineage>
</organism>
<dbReference type="InterPro" id="IPR043128">
    <property type="entry name" value="Rev_trsase/Diguanyl_cyclase"/>
</dbReference>
<evidence type="ECO:0000313" key="10">
    <source>
        <dbReference type="Proteomes" id="UP000796761"/>
    </source>
</evidence>
<feature type="domain" description="Reverse transcriptase" evidence="8">
    <location>
        <begin position="341"/>
        <end position="433"/>
    </location>
</feature>
<comment type="caution">
    <text evidence="9">The sequence shown here is derived from an EMBL/GenBank/DDBJ whole genome shotgun (WGS) entry which is preliminary data.</text>
</comment>
<keyword evidence="5" id="KW-0378">Hydrolase</keyword>
<dbReference type="InterPro" id="IPR001969">
    <property type="entry name" value="Aspartic_peptidase_AS"/>
</dbReference>
<proteinExistence type="inferred from homology"/>
<dbReference type="PROSITE" id="PS50175">
    <property type="entry name" value="ASP_PROT_RETROV"/>
    <property type="match status" value="1"/>
</dbReference>
<dbReference type="PROSITE" id="PS00141">
    <property type="entry name" value="ASP_PROTEASE"/>
    <property type="match status" value="1"/>
</dbReference>
<protein>
    <recommendedName>
        <fullName evidence="2">ribonuclease H</fullName>
        <ecNumber evidence="2">3.1.26.4</ecNumber>
    </recommendedName>
</protein>
<dbReference type="Proteomes" id="UP000796761">
    <property type="component" value="Unassembled WGS sequence"/>
</dbReference>
<dbReference type="SUPFAM" id="SSF56672">
    <property type="entry name" value="DNA/RNA polymerases"/>
    <property type="match status" value="1"/>
</dbReference>
<keyword evidence="4" id="KW-0064">Aspartyl protease</keyword>
<evidence type="ECO:0000256" key="3">
    <source>
        <dbReference type="ARBA" id="ARBA00022670"/>
    </source>
</evidence>
<reference evidence="9" key="1">
    <citation type="submission" date="2019-04" db="EMBL/GenBank/DDBJ databases">
        <title>Genome assembly of Zosterops borbonicus 15179.</title>
        <authorList>
            <person name="Leroy T."/>
            <person name="Anselmetti Y."/>
            <person name="Tilak M.-K."/>
            <person name="Nabholz B."/>
        </authorList>
    </citation>
    <scope>NUCLEOTIDE SEQUENCE</scope>
    <source>
        <strain evidence="9">HGM_15179</strain>
        <tissue evidence="9">Muscle</tissue>
    </source>
</reference>
<dbReference type="InterPro" id="IPR034170">
    <property type="entry name" value="Retropepsin-like_cat_dom"/>
</dbReference>
<evidence type="ECO:0000256" key="4">
    <source>
        <dbReference type="ARBA" id="ARBA00022750"/>
    </source>
</evidence>
<dbReference type="InterPro" id="IPR000477">
    <property type="entry name" value="RT_dom"/>
</dbReference>
<name>A0A8K1G311_9PASS</name>
<dbReference type="PROSITE" id="PS50878">
    <property type="entry name" value="RT_POL"/>
    <property type="match status" value="1"/>
</dbReference>
<dbReference type="Gene3D" id="2.40.70.10">
    <property type="entry name" value="Acid Proteases"/>
    <property type="match status" value="1"/>
</dbReference>
<dbReference type="InterPro" id="IPR001995">
    <property type="entry name" value="Peptidase_A2_cat"/>
</dbReference>
<feature type="compositionally biased region" description="Polar residues" evidence="6">
    <location>
        <begin position="42"/>
        <end position="56"/>
    </location>
</feature>
<dbReference type="EMBL" id="SWJQ01000800">
    <property type="protein sequence ID" value="TRZ10836.1"/>
    <property type="molecule type" value="Genomic_DNA"/>
</dbReference>
<dbReference type="SUPFAM" id="SSF50630">
    <property type="entry name" value="Acid proteases"/>
    <property type="match status" value="1"/>
</dbReference>
<dbReference type="EC" id="3.1.26.4" evidence="2"/>
<dbReference type="Gene3D" id="3.30.70.270">
    <property type="match status" value="1"/>
</dbReference>
<feature type="domain" description="Peptidase A2" evidence="7">
    <location>
        <begin position="205"/>
        <end position="280"/>
    </location>
</feature>
<dbReference type="GO" id="GO:0004523">
    <property type="term" value="F:RNA-DNA hybrid ribonuclease activity"/>
    <property type="evidence" value="ECO:0007669"/>
    <property type="project" value="UniProtKB-EC"/>
</dbReference>
<dbReference type="CDD" id="cd05482">
    <property type="entry name" value="HIV_retropepsin_like"/>
    <property type="match status" value="1"/>
</dbReference>
<evidence type="ECO:0000256" key="5">
    <source>
        <dbReference type="ARBA" id="ARBA00022801"/>
    </source>
</evidence>
<dbReference type="InterPro" id="IPR018061">
    <property type="entry name" value="Retropepsins"/>
</dbReference>
<dbReference type="OrthoDB" id="9900537at2759"/>
<dbReference type="InterPro" id="IPR021109">
    <property type="entry name" value="Peptidase_aspartic_dom_sf"/>
</dbReference>
<evidence type="ECO:0000259" key="8">
    <source>
        <dbReference type="PROSITE" id="PS50878"/>
    </source>
</evidence>
<gene>
    <name evidence="9" type="ORF">HGM15179_016268</name>
</gene>
<dbReference type="InterPro" id="IPR051592">
    <property type="entry name" value="HERV-K_Pro_peptidase_A2"/>
</dbReference>
<evidence type="ECO:0000313" key="9">
    <source>
        <dbReference type="EMBL" id="TRZ10836.1"/>
    </source>
</evidence>
<evidence type="ECO:0000259" key="7">
    <source>
        <dbReference type="PROSITE" id="PS50175"/>
    </source>
</evidence>
<keyword evidence="3" id="KW-0645">Protease</keyword>
<dbReference type="PANTHER" id="PTHR19422">
    <property type="entry name" value="GAG RETROVIRAL POLYPROTEIN"/>
    <property type="match status" value="1"/>
</dbReference>
<feature type="region of interest" description="Disordered" evidence="6">
    <location>
        <begin position="15"/>
        <end position="56"/>
    </location>
</feature>
<sequence length="433" mass="48636">MGNDDLSCTGRDILTSLTFPSQGQQQKPLRSPKGGLPDKTRSSPLRSFSPGDSKTNVPVLVTEKSLTTTSDGVPFHLQLSEALWIRDDEWRRVAVSKNRGTWHKIDTTYVVVGDCKFTPPEIEIVPQTTPADPKWFELWLRCTAPPTYLSKGQIIAQAIPSLPERVCPEGECKTCHPQVSTVMNITHDRPVEVCKLRVGEETTTIKGLLDTGADVTVIPEHLWPSRWPLQTVVEQVEGVGGLQLAKQSKNMVQIKGSKGQLANVKPFVLKYKAPLWGRDVLTQWGATIGFPDPPQSFWAAATEQRPTQKLNWKTDSPVWVEQWPLSKEKLKALNELVEEQLQKGHIEETTSPWNTPVFVIQKSDKTRWRLLQDLRQINDVMEDMGSLQPGMPSPAMLPQNYNLAVIDIKDCFFQIPLHPDDAPRFAFSVPNIK</sequence>
<dbReference type="Pfam" id="PF00077">
    <property type="entry name" value="RVP"/>
    <property type="match status" value="1"/>
</dbReference>
<comment type="similarity">
    <text evidence="1">Belongs to the beta type-B retroviral polymerase family. HERV class-II K(HML-2) pol subfamily.</text>
</comment>
<dbReference type="Pfam" id="PF00078">
    <property type="entry name" value="RVT_1"/>
    <property type="match status" value="1"/>
</dbReference>
<dbReference type="Gene3D" id="3.10.10.10">
    <property type="entry name" value="HIV Type 1 Reverse Transcriptase, subunit A, domain 1"/>
    <property type="match status" value="1"/>
</dbReference>